<dbReference type="Gene3D" id="3.90.1150.10">
    <property type="entry name" value="Aspartate Aminotransferase, domain 1"/>
    <property type="match status" value="1"/>
</dbReference>
<dbReference type="InterPro" id="IPR015424">
    <property type="entry name" value="PyrdxlP-dep_Trfase"/>
</dbReference>
<gene>
    <name evidence="4" type="ORF">S01H1_31887</name>
</gene>
<evidence type="ECO:0000256" key="3">
    <source>
        <dbReference type="ARBA" id="ARBA00049026"/>
    </source>
</evidence>
<dbReference type="Gene3D" id="3.40.640.10">
    <property type="entry name" value="Type I PLP-dependent aspartate aminotransferase-like (Major domain)"/>
    <property type="match status" value="1"/>
</dbReference>
<dbReference type="InterPro" id="IPR015421">
    <property type="entry name" value="PyrdxlP-dep_Trfase_major"/>
</dbReference>
<name>X0TJX3_9ZZZZ</name>
<evidence type="ECO:0000313" key="4">
    <source>
        <dbReference type="EMBL" id="GAF93853.1"/>
    </source>
</evidence>
<reference evidence="4" key="1">
    <citation type="journal article" date="2014" name="Front. Microbiol.">
        <title>High frequency of phylogenetically diverse reductive dehalogenase-homologous genes in deep subseafloor sedimentary metagenomes.</title>
        <authorList>
            <person name="Kawai M."/>
            <person name="Futagami T."/>
            <person name="Toyoda A."/>
            <person name="Takaki Y."/>
            <person name="Nishi S."/>
            <person name="Hori S."/>
            <person name="Arai W."/>
            <person name="Tsubouchi T."/>
            <person name="Morono Y."/>
            <person name="Uchiyama I."/>
            <person name="Ito T."/>
            <person name="Fujiyama A."/>
            <person name="Inagaki F."/>
            <person name="Takami H."/>
        </authorList>
    </citation>
    <scope>NUCLEOTIDE SEQUENCE</scope>
    <source>
        <strain evidence="4">Expedition CK06-06</strain>
    </source>
</reference>
<comment type="catalytic activity">
    <reaction evidence="3">
        <text>N(6)-[(R)-lipoyl]-L-lysyl-[glycine-cleavage complex H protein] + glycine + H(+) = N(6)-[(R)-S(8)-aminomethyldihydrolipoyl]-L-lysyl-[glycine-cleavage complex H protein] + CO2</text>
        <dbReference type="Rhea" id="RHEA:24304"/>
        <dbReference type="Rhea" id="RHEA-COMP:10494"/>
        <dbReference type="Rhea" id="RHEA-COMP:10495"/>
        <dbReference type="ChEBI" id="CHEBI:15378"/>
        <dbReference type="ChEBI" id="CHEBI:16526"/>
        <dbReference type="ChEBI" id="CHEBI:57305"/>
        <dbReference type="ChEBI" id="CHEBI:83099"/>
        <dbReference type="ChEBI" id="CHEBI:83143"/>
        <dbReference type="EC" id="1.4.4.2"/>
    </reaction>
</comment>
<dbReference type="GO" id="GO:0016594">
    <property type="term" value="F:glycine binding"/>
    <property type="evidence" value="ECO:0007669"/>
    <property type="project" value="TreeGrafter"/>
</dbReference>
<dbReference type="PANTHER" id="PTHR11773:SF1">
    <property type="entry name" value="GLYCINE DEHYDROGENASE (DECARBOXYLATING), MITOCHONDRIAL"/>
    <property type="match status" value="1"/>
</dbReference>
<dbReference type="GO" id="GO:0005960">
    <property type="term" value="C:glycine cleavage complex"/>
    <property type="evidence" value="ECO:0007669"/>
    <property type="project" value="TreeGrafter"/>
</dbReference>
<protein>
    <recommendedName>
        <fullName evidence="1">glycine dehydrogenase (aminomethyl-transferring)</fullName>
        <ecNumber evidence="1">1.4.4.2</ecNumber>
    </recommendedName>
</protein>
<proteinExistence type="predicted"/>
<dbReference type="PANTHER" id="PTHR11773">
    <property type="entry name" value="GLYCINE DEHYDROGENASE, DECARBOXYLATING"/>
    <property type="match status" value="1"/>
</dbReference>
<dbReference type="SUPFAM" id="SSF53383">
    <property type="entry name" value="PLP-dependent transferases"/>
    <property type="match status" value="2"/>
</dbReference>
<evidence type="ECO:0000256" key="2">
    <source>
        <dbReference type="ARBA" id="ARBA00023002"/>
    </source>
</evidence>
<accession>X0TJX3</accession>
<dbReference type="GO" id="GO:0030170">
    <property type="term" value="F:pyridoxal phosphate binding"/>
    <property type="evidence" value="ECO:0007669"/>
    <property type="project" value="TreeGrafter"/>
</dbReference>
<dbReference type="EC" id="1.4.4.2" evidence="1"/>
<dbReference type="AlphaFoldDB" id="X0TJX3"/>
<dbReference type="InterPro" id="IPR015422">
    <property type="entry name" value="PyrdxlP-dep_Trfase_small"/>
</dbReference>
<keyword evidence="2" id="KW-0560">Oxidoreductase</keyword>
<organism evidence="4">
    <name type="scientific">marine sediment metagenome</name>
    <dbReference type="NCBI Taxonomy" id="412755"/>
    <lineage>
        <taxon>unclassified sequences</taxon>
        <taxon>metagenomes</taxon>
        <taxon>ecological metagenomes</taxon>
    </lineage>
</organism>
<feature type="non-terminal residue" evidence="4">
    <location>
        <position position="1"/>
    </location>
</feature>
<dbReference type="InterPro" id="IPR020581">
    <property type="entry name" value="GDC_P"/>
</dbReference>
<feature type="non-terminal residue" evidence="4">
    <location>
        <position position="274"/>
    </location>
</feature>
<dbReference type="GO" id="GO:0004375">
    <property type="term" value="F:glycine dehydrogenase (decarboxylating) activity"/>
    <property type="evidence" value="ECO:0007669"/>
    <property type="project" value="UniProtKB-EC"/>
</dbReference>
<dbReference type="GO" id="GO:0005829">
    <property type="term" value="C:cytosol"/>
    <property type="evidence" value="ECO:0007669"/>
    <property type="project" value="TreeGrafter"/>
</dbReference>
<sequence length="274" mass="29790">SHQLAMRFAEGIKNIPGFRVFSSGPILREVVVESPVPVAELQKSLLKDDIDAGFDISKHFSHLGKNLVQFSFTGMNSSMDLTSLLEALEGISEDISKASGIKKDGKKHGDVSEIPESIERNTPFDMPVVSEPILRRIIYKQGKLNYNLTEHPSPSGSVTMMYNPDINESIAGLSGFSEAHPYALSELTQGTLKILHDLAYYLREITGMDDTSLHPAAGAHGEFAGLTAIFRYLESKGKKERNIVITTDSAHGTNPASSAMANAVVVEVKTNSKT</sequence>
<dbReference type="EMBL" id="BARS01019708">
    <property type="protein sequence ID" value="GAF93853.1"/>
    <property type="molecule type" value="Genomic_DNA"/>
</dbReference>
<dbReference type="GO" id="GO:0019464">
    <property type="term" value="P:glycine decarboxylation via glycine cleavage system"/>
    <property type="evidence" value="ECO:0007669"/>
    <property type="project" value="TreeGrafter"/>
</dbReference>
<comment type="caution">
    <text evidence="4">The sequence shown here is derived from an EMBL/GenBank/DDBJ whole genome shotgun (WGS) entry which is preliminary data.</text>
</comment>
<evidence type="ECO:0000256" key="1">
    <source>
        <dbReference type="ARBA" id="ARBA00012134"/>
    </source>
</evidence>